<reference evidence="3 4" key="1">
    <citation type="submission" date="2017-07" db="EMBL/GenBank/DDBJ databases">
        <title>Leptospira spp. isolated from tropical soils.</title>
        <authorList>
            <person name="Thibeaux R."/>
            <person name="Iraola G."/>
            <person name="Ferres I."/>
            <person name="Bierque E."/>
            <person name="Girault D."/>
            <person name="Soupe-Gilbert M.-E."/>
            <person name="Picardeau M."/>
            <person name="Goarant C."/>
        </authorList>
    </citation>
    <scope>NUCLEOTIDE SEQUENCE [LARGE SCALE GENOMIC DNA]</scope>
    <source>
        <strain evidence="3 4">FH2-C-A2</strain>
    </source>
</reference>
<feature type="transmembrane region" description="Helical" evidence="2">
    <location>
        <begin position="42"/>
        <end position="61"/>
    </location>
</feature>
<evidence type="ECO:0000313" key="4">
    <source>
        <dbReference type="Proteomes" id="UP000231912"/>
    </source>
</evidence>
<dbReference type="Proteomes" id="UP000231912">
    <property type="component" value="Unassembled WGS sequence"/>
</dbReference>
<evidence type="ECO:0000256" key="1">
    <source>
        <dbReference type="SAM" id="MobiDB-lite"/>
    </source>
</evidence>
<name>A0A2M9ZF87_9LEPT</name>
<dbReference type="EMBL" id="NPDT01000001">
    <property type="protein sequence ID" value="PJZ67099.1"/>
    <property type="molecule type" value="Genomic_DNA"/>
</dbReference>
<feature type="region of interest" description="Disordered" evidence="1">
    <location>
        <begin position="190"/>
        <end position="222"/>
    </location>
</feature>
<keyword evidence="2" id="KW-0812">Transmembrane</keyword>
<evidence type="ECO:0000313" key="3">
    <source>
        <dbReference type="EMBL" id="PJZ67099.1"/>
    </source>
</evidence>
<dbReference type="AlphaFoldDB" id="A0A2M9ZF87"/>
<sequence length="604" mass="66990">MKEYLSNLTRKFLETMKEIFSKKTLEKLNSIFRERILKDPQVGIPTAFGIVFLSLGFYFLFKGYSIDLSIQDPALLIPKKANLLIEVYRPEEFLEDVEKTGLGKQLSENGVFRKLFTLPELKKVSSVLYLLEAKAGVMTEPSRLAALFDGPVSTALFPDSKWILVGKASPSSKLGVSLITAIKGEKVVVQPVSKEEKKPTQSSGEEGEYQYGTPTGSQETHSADDFTDQFAASSEKFGNLQAFKYAFSEEEVYIIVIGDFLILSNSKDILESSLNLASNSDNDSLGNQKGFATLRKAAARKENKILFYAGSDSFFAPLLRPFFGNSGAGLLLGWKDGSNLEGKIFRIGGEAAQVISSEPSLSKAVSRDANLVFHSEELRPSDFWKTWESFGDDWESFSRNFTSFGTDSGIHDQYFGSGKGMALVYHGLDSKPGMVYPRFGIALPSSVPDDKLLKAVFKVGTPTKQQFQNVFMDTYSSGKGGYYSPTSVKISGWKYLSSDRKSAEENISAGNGNRPSLADLFSGSEFKEFAYYPHHISIRVPGILEDLRTFYLYGAEGSSEYTSKTIDRDIQPLLDLFRPFERLLISFGSGKEGEEWGRLKVSSN</sequence>
<organism evidence="3 4">
    <name type="scientific">Leptospira wolffii</name>
    <dbReference type="NCBI Taxonomy" id="409998"/>
    <lineage>
        <taxon>Bacteria</taxon>
        <taxon>Pseudomonadati</taxon>
        <taxon>Spirochaetota</taxon>
        <taxon>Spirochaetia</taxon>
        <taxon>Leptospirales</taxon>
        <taxon>Leptospiraceae</taxon>
        <taxon>Leptospira</taxon>
    </lineage>
</organism>
<proteinExistence type="predicted"/>
<dbReference type="RefSeq" id="WP_100757648.1">
    <property type="nucleotide sequence ID" value="NZ_NPDT01000001.1"/>
</dbReference>
<comment type="caution">
    <text evidence="3">The sequence shown here is derived from an EMBL/GenBank/DDBJ whole genome shotgun (WGS) entry which is preliminary data.</text>
</comment>
<evidence type="ECO:0008006" key="5">
    <source>
        <dbReference type="Google" id="ProtNLM"/>
    </source>
</evidence>
<gene>
    <name evidence="3" type="ORF">CH371_03215</name>
</gene>
<protein>
    <recommendedName>
        <fullName evidence="5">DUF3352 domain-containing protein</fullName>
    </recommendedName>
</protein>
<keyword evidence="2" id="KW-1133">Transmembrane helix</keyword>
<keyword evidence="2" id="KW-0472">Membrane</keyword>
<accession>A0A2M9ZF87</accession>
<evidence type="ECO:0000256" key="2">
    <source>
        <dbReference type="SAM" id="Phobius"/>
    </source>
</evidence>